<dbReference type="GO" id="GO:0006950">
    <property type="term" value="P:response to stress"/>
    <property type="evidence" value="ECO:0007669"/>
    <property type="project" value="TreeGrafter"/>
</dbReference>
<dbReference type="Proteomes" id="UP000245639">
    <property type="component" value="Unassembled WGS sequence"/>
</dbReference>
<dbReference type="PANTHER" id="PTHR33164:SF106">
    <property type="entry name" value="TRANSCRIPTIONAL REGULATORY PROTEIN"/>
    <property type="match status" value="1"/>
</dbReference>
<comment type="caution">
    <text evidence="2">The sequence shown here is derived from an EMBL/GenBank/DDBJ whole genome shotgun (WGS) entry which is preliminary data.</text>
</comment>
<sequence>MTSPDPHLDAPLLLVCRELVRAMDEFDEAACVALGLGRSDLRALNLLEHGPLRPSTLARRLGRTRPAVTALIGRLEEAGYVSRTSVPGDRRAAAVELRPATWQALARVYRPVGERIGRIDAELDDPGREAVVRTLTEVVASFDAIRSGLAGTADPV</sequence>
<protein>
    <submittedName>
        <fullName evidence="2">DNA-binding MarR family transcriptional regulator</fullName>
    </submittedName>
</protein>
<keyword evidence="2" id="KW-0238">DNA-binding</keyword>
<dbReference type="OrthoDB" id="8129006at2"/>
<evidence type="ECO:0000259" key="1">
    <source>
        <dbReference type="PROSITE" id="PS50995"/>
    </source>
</evidence>
<dbReference type="InterPro" id="IPR000835">
    <property type="entry name" value="HTH_MarR-typ"/>
</dbReference>
<dbReference type="InterPro" id="IPR039422">
    <property type="entry name" value="MarR/SlyA-like"/>
</dbReference>
<dbReference type="CDD" id="cd00090">
    <property type="entry name" value="HTH_ARSR"/>
    <property type="match status" value="1"/>
</dbReference>
<name>A0A2U1F3V4_9PSEU</name>
<dbReference type="SMART" id="SM00347">
    <property type="entry name" value="HTH_MARR"/>
    <property type="match status" value="1"/>
</dbReference>
<dbReference type="PROSITE" id="PS50995">
    <property type="entry name" value="HTH_MARR_2"/>
    <property type="match status" value="1"/>
</dbReference>
<accession>A0A2U1F3V4</accession>
<dbReference type="InterPro" id="IPR036390">
    <property type="entry name" value="WH_DNA-bd_sf"/>
</dbReference>
<dbReference type="SUPFAM" id="SSF46785">
    <property type="entry name" value="Winged helix' DNA-binding domain"/>
    <property type="match status" value="1"/>
</dbReference>
<feature type="domain" description="HTH marR-type" evidence="1">
    <location>
        <begin position="9"/>
        <end position="140"/>
    </location>
</feature>
<proteinExistence type="predicted"/>
<dbReference type="InterPro" id="IPR011991">
    <property type="entry name" value="ArsR-like_HTH"/>
</dbReference>
<dbReference type="EMBL" id="QEKW01000012">
    <property type="protein sequence ID" value="PVZ06829.1"/>
    <property type="molecule type" value="Genomic_DNA"/>
</dbReference>
<reference evidence="2 3" key="1">
    <citation type="submission" date="2018-04" db="EMBL/GenBank/DDBJ databases">
        <title>Genomic Encyclopedia of Type Strains, Phase IV (KMG-IV): sequencing the most valuable type-strain genomes for metagenomic binning, comparative biology and taxonomic classification.</title>
        <authorList>
            <person name="Goeker M."/>
        </authorList>
    </citation>
    <scope>NUCLEOTIDE SEQUENCE [LARGE SCALE GENOMIC DNA]</scope>
    <source>
        <strain evidence="2 3">DSM 45771</strain>
    </source>
</reference>
<dbReference type="PRINTS" id="PR00598">
    <property type="entry name" value="HTHMARR"/>
</dbReference>
<dbReference type="AlphaFoldDB" id="A0A2U1F3V4"/>
<evidence type="ECO:0000313" key="2">
    <source>
        <dbReference type="EMBL" id="PVZ06829.1"/>
    </source>
</evidence>
<dbReference type="Gene3D" id="1.10.10.10">
    <property type="entry name" value="Winged helix-like DNA-binding domain superfamily/Winged helix DNA-binding domain"/>
    <property type="match status" value="1"/>
</dbReference>
<evidence type="ECO:0000313" key="3">
    <source>
        <dbReference type="Proteomes" id="UP000245639"/>
    </source>
</evidence>
<dbReference type="Pfam" id="PF12802">
    <property type="entry name" value="MarR_2"/>
    <property type="match status" value="1"/>
</dbReference>
<dbReference type="InterPro" id="IPR036388">
    <property type="entry name" value="WH-like_DNA-bd_sf"/>
</dbReference>
<organism evidence="2 3">
    <name type="scientific">Actinomycetospora cinnamomea</name>
    <dbReference type="NCBI Taxonomy" id="663609"/>
    <lineage>
        <taxon>Bacteria</taxon>
        <taxon>Bacillati</taxon>
        <taxon>Actinomycetota</taxon>
        <taxon>Actinomycetes</taxon>
        <taxon>Pseudonocardiales</taxon>
        <taxon>Pseudonocardiaceae</taxon>
        <taxon>Actinomycetospora</taxon>
    </lineage>
</organism>
<gene>
    <name evidence="2" type="ORF">C8D89_11222</name>
</gene>
<dbReference type="PANTHER" id="PTHR33164">
    <property type="entry name" value="TRANSCRIPTIONAL REGULATOR, MARR FAMILY"/>
    <property type="match status" value="1"/>
</dbReference>
<keyword evidence="3" id="KW-1185">Reference proteome</keyword>
<dbReference type="RefSeq" id="WP_116709874.1">
    <property type="nucleotide sequence ID" value="NZ_QEKW01000012.1"/>
</dbReference>
<dbReference type="GO" id="GO:0003677">
    <property type="term" value="F:DNA binding"/>
    <property type="evidence" value="ECO:0007669"/>
    <property type="project" value="UniProtKB-KW"/>
</dbReference>
<dbReference type="GO" id="GO:0003700">
    <property type="term" value="F:DNA-binding transcription factor activity"/>
    <property type="evidence" value="ECO:0007669"/>
    <property type="project" value="InterPro"/>
</dbReference>